<dbReference type="HAMAP" id="MF_01820">
    <property type="entry name" value="GTPase_RsgA"/>
    <property type="match status" value="1"/>
</dbReference>
<feature type="binding site" evidence="10">
    <location>
        <begin position="205"/>
        <end position="213"/>
    </location>
    <ligand>
        <name>GTP</name>
        <dbReference type="ChEBI" id="CHEBI:37565"/>
    </ligand>
</feature>
<comment type="cofactor">
    <cofactor evidence="10">
        <name>Zn(2+)</name>
        <dbReference type="ChEBI" id="CHEBI:29105"/>
    </cofactor>
    <text evidence="10">Binds 1 zinc ion per subunit.</text>
</comment>
<feature type="binding site" evidence="10">
    <location>
        <position position="285"/>
    </location>
    <ligand>
        <name>Zn(2+)</name>
        <dbReference type="ChEBI" id="CHEBI:29105"/>
    </ligand>
</feature>
<evidence type="ECO:0000256" key="5">
    <source>
        <dbReference type="ARBA" id="ARBA00022741"/>
    </source>
</evidence>
<feature type="domain" description="EngC GTPase" evidence="11">
    <location>
        <begin position="115"/>
        <end position="260"/>
    </location>
</feature>
<comment type="function">
    <text evidence="10">One of several proteins that assist in the late maturation steps of the functional core of the 30S ribosomal subunit. Helps release RbfA from mature subunits. May play a role in the assembly of ribosomal proteins into the subunit. Circularly permuted GTPase that catalyzes slow GTP hydrolysis, GTPase activity is stimulated by the 30S ribosomal subunit.</text>
</comment>
<protein>
    <recommendedName>
        <fullName evidence="10">Small ribosomal subunit biogenesis GTPase RsgA</fullName>
        <ecNumber evidence="10">3.6.1.-</ecNumber>
    </recommendedName>
</protein>
<evidence type="ECO:0000256" key="9">
    <source>
        <dbReference type="ARBA" id="ARBA00023134"/>
    </source>
</evidence>
<dbReference type="KEGG" id="sgrg:L0C25_19925"/>
<dbReference type="GO" id="GO:0005525">
    <property type="term" value="F:GTP binding"/>
    <property type="evidence" value="ECO:0007669"/>
    <property type="project" value="UniProtKB-UniRule"/>
</dbReference>
<gene>
    <name evidence="10 13" type="primary">rsgA</name>
    <name evidence="13" type="ORF">L0C25_19925</name>
</gene>
<dbReference type="GO" id="GO:0019843">
    <property type="term" value="F:rRNA binding"/>
    <property type="evidence" value="ECO:0007669"/>
    <property type="project" value="UniProtKB-KW"/>
</dbReference>
<dbReference type="InterPro" id="IPR027417">
    <property type="entry name" value="P-loop_NTPase"/>
</dbReference>
<keyword evidence="9 10" id="KW-0342">GTP-binding</keyword>
<dbReference type="SUPFAM" id="SSF52540">
    <property type="entry name" value="P-loop containing nucleoside triphosphate hydrolases"/>
    <property type="match status" value="1"/>
</dbReference>
<feature type="binding site" evidence="10">
    <location>
        <begin position="154"/>
        <end position="157"/>
    </location>
    <ligand>
        <name>GTP</name>
        <dbReference type="ChEBI" id="CHEBI:37565"/>
    </ligand>
</feature>
<keyword evidence="7 10" id="KW-0862">Zinc</keyword>
<evidence type="ECO:0000256" key="10">
    <source>
        <dbReference type="HAMAP-Rule" id="MF_01820"/>
    </source>
</evidence>
<evidence type="ECO:0000256" key="2">
    <source>
        <dbReference type="ARBA" id="ARBA00022517"/>
    </source>
</evidence>
<keyword evidence="3 10" id="KW-0479">Metal-binding</keyword>
<proteinExistence type="inferred from homology"/>
<evidence type="ECO:0000313" key="14">
    <source>
        <dbReference type="Proteomes" id="UP001164390"/>
    </source>
</evidence>
<reference evidence="13" key="1">
    <citation type="submission" date="2022-01" db="EMBL/GenBank/DDBJ databases">
        <title>Nocardioidaceae gen. sp. A5X3R13.</title>
        <authorList>
            <person name="Lopez Marin M.A."/>
            <person name="Uhlik O."/>
        </authorList>
    </citation>
    <scope>NUCLEOTIDE SEQUENCE</scope>
    <source>
        <strain evidence="13">A5X3R13</strain>
    </source>
</reference>
<keyword evidence="14" id="KW-1185">Reference proteome</keyword>
<evidence type="ECO:0000259" key="11">
    <source>
        <dbReference type="PROSITE" id="PS50936"/>
    </source>
</evidence>
<dbReference type="GO" id="GO:0005737">
    <property type="term" value="C:cytoplasm"/>
    <property type="evidence" value="ECO:0007669"/>
    <property type="project" value="UniProtKB-SubCell"/>
</dbReference>
<keyword evidence="6 10" id="KW-0378">Hydrolase</keyword>
<dbReference type="PROSITE" id="PS50936">
    <property type="entry name" value="ENGC_GTPASE"/>
    <property type="match status" value="1"/>
</dbReference>
<evidence type="ECO:0000256" key="4">
    <source>
        <dbReference type="ARBA" id="ARBA00022730"/>
    </source>
</evidence>
<evidence type="ECO:0000259" key="12">
    <source>
        <dbReference type="PROSITE" id="PS51721"/>
    </source>
</evidence>
<dbReference type="RefSeq" id="WP_271633539.1">
    <property type="nucleotide sequence ID" value="NZ_CP094970.1"/>
</dbReference>
<dbReference type="InterPro" id="IPR010914">
    <property type="entry name" value="RsgA_GTPase_dom"/>
</dbReference>
<keyword evidence="5 10" id="KW-0547">Nucleotide-binding</keyword>
<dbReference type="AlphaFoldDB" id="A0AA46YKR9"/>
<dbReference type="Pfam" id="PF03193">
    <property type="entry name" value="RsgA_GTPase"/>
    <property type="match status" value="1"/>
</dbReference>
<dbReference type="Proteomes" id="UP001164390">
    <property type="component" value="Chromosome"/>
</dbReference>
<dbReference type="InterPro" id="IPR004881">
    <property type="entry name" value="Ribosome_biogen_GTPase_RsgA"/>
</dbReference>
<keyword evidence="8 10" id="KW-0694">RNA-binding</keyword>
<name>A0AA46YKR9_9ACTN</name>
<dbReference type="PROSITE" id="PS51721">
    <property type="entry name" value="G_CP"/>
    <property type="match status" value="1"/>
</dbReference>
<evidence type="ECO:0000256" key="7">
    <source>
        <dbReference type="ARBA" id="ARBA00022833"/>
    </source>
</evidence>
<dbReference type="EMBL" id="CP094970">
    <property type="protein sequence ID" value="UYM04781.1"/>
    <property type="molecule type" value="Genomic_DNA"/>
</dbReference>
<keyword evidence="2 10" id="KW-0690">Ribosome biogenesis</keyword>
<evidence type="ECO:0000256" key="1">
    <source>
        <dbReference type="ARBA" id="ARBA00022490"/>
    </source>
</evidence>
<sequence>MPDSVDPDDLLTRLGWDDRWAAMLGPTALRPARVTRVDRGLYGVLGAAGPDRHGLGPNLLEAAAHDPLDGPCVGDWVTLRDWPDDRVTIDAVLPRRTVLVRAQVGGTSHEQALAANVTTTAVVAGLDQQPSMTKLERLIALAWESGAAPVVLLTKADLARDADDVAADLMSVAPGIEVICCSVLDGRGIERVRELAAAGTVALVGSSGAGKSTLINELVGADVLATRDIRSDGRGRHTSVRRELVLLPSGGCLVDTPGLRGVGLSDTGEGLAATFADVEALIAQCRFTDCAHETEPDCAVRAALDDGRLDVRRYESWQKLQREVAWMARRKDARLRADELKRWKRRTKDQRSARHR</sequence>
<evidence type="ECO:0000256" key="8">
    <source>
        <dbReference type="ARBA" id="ARBA00022884"/>
    </source>
</evidence>
<dbReference type="GO" id="GO:0046872">
    <property type="term" value="F:metal ion binding"/>
    <property type="evidence" value="ECO:0007669"/>
    <property type="project" value="UniProtKB-KW"/>
</dbReference>
<feature type="domain" description="CP-type G" evidence="12">
    <location>
        <begin position="107"/>
        <end position="262"/>
    </location>
</feature>
<dbReference type="GO" id="GO:0003924">
    <property type="term" value="F:GTPase activity"/>
    <property type="evidence" value="ECO:0007669"/>
    <property type="project" value="UniProtKB-UniRule"/>
</dbReference>
<comment type="subunit">
    <text evidence="10">Monomer. Associates with 30S ribosomal subunit, binds 16S rRNA.</text>
</comment>
<evidence type="ECO:0000256" key="3">
    <source>
        <dbReference type="ARBA" id="ARBA00022723"/>
    </source>
</evidence>
<comment type="similarity">
    <text evidence="10">Belongs to the TRAFAC class YlqF/YawG GTPase family. RsgA subfamily.</text>
</comment>
<organism evidence="13 14">
    <name type="scientific">Solicola gregarius</name>
    <dbReference type="NCBI Taxonomy" id="2908642"/>
    <lineage>
        <taxon>Bacteria</taxon>
        <taxon>Bacillati</taxon>
        <taxon>Actinomycetota</taxon>
        <taxon>Actinomycetes</taxon>
        <taxon>Propionibacteriales</taxon>
        <taxon>Nocardioidaceae</taxon>
        <taxon>Solicola</taxon>
    </lineage>
</organism>
<dbReference type="InterPro" id="IPR030378">
    <property type="entry name" value="G_CP_dom"/>
</dbReference>
<dbReference type="Gene3D" id="1.10.40.50">
    <property type="entry name" value="Probable gtpase engc, domain 3"/>
    <property type="match status" value="1"/>
</dbReference>
<dbReference type="EC" id="3.6.1.-" evidence="10"/>
<feature type="binding site" evidence="10">
    <location>
        <position position="290"/>
    </location>
    <ligand>
        <name>Zn(2+)</name>
        <dbReference type="ChEBI" id="CHEBI:29105"/>
    </ligand>
</feature>
<feature type="binding site" evidence="10">
    <location>
        <position position="298"/>
    </location>
    <ligand>
        <name>Zn(2+)</name>
        <dbReference type="ChEBI" id="CHEBI:29105"/>
    </ligand>
</feature>
<keyword evidence="4 10" id="KW-0699">rRNA-binding</keyword>
<dbReference type="PANTHER" id="PTHR32120">
    <property type="entry name" value="SMALL RIBOSOMAL SUBUNIT BIOGENESIS GTPASE RSGA"/>
    <property type="match status" value="1"/>
</dbReference>
<comment type="subcellular location">
    <subcellularLocation>
        <location evidence="10">Cytoplasm</location>
    </subcellularLocation>
</comment>
<dbReference type="PANTHER" id="PTHR32120:SF10">
    <property type="entry name" value="SMALL RIBOSOMAL SUBUNIT BIOGENESIS GTPASE RSGA"/>
    <property type="match status" value="1"/>
</dbReference>
<evidence type="ECO:0000313" key="13">
    <source>
        <dbReference type="EMBL" id="UYM04781.1"/>
    </source>
</evidence>
<keyword evidence="1 10" id="KW-0963">Cytoplasm</keyword>
<feature type="binding site" evidence="10">
    <location>
        <position position="292"/>
    </location>
    <ligand>
        <name>Zn(2+)</name>
        <dbReference type="ChEBI" id="CHEBI:29105"/>
    </ligand>
</feature>
<dbReference type="CDD" id="cd01854">
    <property type="entry name" value="YjeQ_EngC"/>
    <property type="match status" value="1"/>
</dbReference>
<dbReference type="GO" id="GO:0042274">
    <property type="term" value="P:ribosomal small subunit biogenesis"/>
    <property type="evidence" value="ECO:0007669"/>
    <property type="project" value="UniProtKB-UniRule"/>
</dbReference>
<evidence type="ECO:0000256" key="6">
    <source>
        <dbReference type="ARBA" id="ARBA00022801"/>
    </source>
</evidence>
<dbReference type="NCBIfam" id="TIGR00157">
    <property type="entry name" value="ribosome small subunit-dependent GTPase A"/>
    <property type="match status" value="1"/>
</dbReference>
<accession>A0AA46YKR9</accession>
<dbReference type="Gene3D" id="3.40.50.300">
    <property type="entry name" value="P-loop containing nucleotide triphosphate hydrolases"/>
    <property type="match status" value="1"/>
</dbReference>